<protein>
    <submittedName>
        <fullName evidence="2">Uncharacterized protein</fullName>
    </submittedName>
</protein>
<accession>A0A512HEH0</accession>
<proteinExistence type="predicted"/>
<dbReference type="Proteomes" id="UP000321717">
    <property type="component" value="Unassembled WGS sequence"/>
</dbReference>
<dbReference type="AlphaFoldDB" id="A0A512HEH0"/>
<evidence type="ECO:0000313" key="3">
    <source>
        <dbReference type="Proteomes" id="UP000321717"/>
    </source>
</evidence>
<gene>
    <name evidence="2" type="ORF">RNA01_07810</name>
</gene>
<reference evidence="2 3" key="1">
    <citation type="submission" date="2019-07" db="EMBL/GenBank/DDBJ databases">
        <title>Whole genome shotgun sequence of Rhizobium naphthalenivorans NBRC 107585.</title>
        <authorList>
            <person name="Hosoyama A."/>
            <person name="Uohara A."/>
            <person name="Ohji S."/>
            <person name="Ichikawa N."/>
        </authorList>
    </citation>
    <scope>NUCLEOTIDE SEQUENCE [LARGE SCALE GENOMIC DNA]</scope>
    <source>
        <strain evidence="2 3">NBRC 107585</strain>
    </source>
</reference>
<evidence type="ECO:0000256" key="1">
    <source>
        <dbReference type="SAM" id="SignalP"/>
    </source>
</evidence>
<comment type="caution">
    <text evidence="2">The sequence shown here is derived from an EMBL/GenBank/DDBJ whole genome shotgun (WGS) entry which is preliminary data.</text>
</comment>
<keyword evidence="1" id="KW-0732">Signal</keyword>
<organism evidence="2 3">
    <name type="scientific">Ciceribacter naphthalenivorans</name>
    <dbReference type="NCBI Taxonomy" id="1118451"/>
    <lineage>
        <taxon>Bacteria</taxon>
        <taxon>Pseudomonadati</taxon>
        <taxon>Pseudomonadota</taxon>
        <taxon>Alphaproteobacteria</taxon>
        <taxon>Hyphomicrobiales</taxon>
        <taxon>Rhizobiaceae</taxon>
        <taxon>Ciceribacter</taxon>
    </lineage>
</organism>
<name>A0A512HEH0_9HYPH</name>
<evidence type="ECO:0000313" key="2">
    <source>
        <dbReference type="EMBL" id="GEO83849.1"/>
    </source>
</evidence>
<dbReference type="EMBL" id="BJZP01000003">
    <property type="protein sequence ID" value="GEO83849.1"/>
    <property type="molecule type" value="Genomic_DNA"/>
</dbReference>
<sequence length="150" mass="15789">MISGTALALLWPMAMAFAGGPPAPVGFKALEGKCVRVVAGDEDLTAGCNSKLGIISYADGRTGFYFLLSDNRILTFSGFGKARDRNTYGLDRVVYNDGTGAAMPRVVPASGSCAYGNPYKGPVTVRCKGRTPQGEIFAATFRSNGKPPKQ</sequence>
<feature type="signal peptide" evidence="1">
    <location>
        <begin position="1"/>
        <end position="18"/>
    </location>
</feature>
<feature type="chain" id="PRO_5021769526" evidence="1">
    <location>
        <begin position="19"/>
        <end position="150"/>
    </location>
</feature>
<keyword evidence="3" id="KW-1185">Reference proteome</keyword>